<dbReference type="EMBL" id="JXCL01000040">
    <property type="protein sequence ID" value="KIL12156.1"/>
    <property type="molecule type" value="Genomic_DNA"/>
</dbReference>
<protein>
    <submittedName>
        <fullName evidence="1">Uncharacterized protein</fullName>
    </submittedName>
</protein>
<reference evidence="1 2" key="1">
    <citation type="submission" date="2014-12" db="EMBL/GenBank/DDBJ databases">
        <title>Draft Genome Sequences of Five Spore-Forming Food Isolates of Bacillus pumilus.</title>
        <authorList>
            <person name="de Jong A."/>
            <person name="van Heel A.J."/>
            <person name="Montalban-Lopez M."/>
            <person name="Krawczyk A.O."/>
            <person name="Berendsen E.M."/>
            <person name="Wells-Bennik M."/>
            <person name="Kuipers O.P."/>
        </authorList>
    </citation>
    <scope>NUCLEOTIDE SEQUENCE [LARGE SCALE GENOMIC DNA]</scope>
    <source>
        <strain evidence="1 2">B4127</strain>
    </source>
</reference>
<evidence type="ECO:0000313" key="1">
    <source>
        <dbReference type="EMBL" id="KIL12156.1"/>
    </source>
</evidence>
<accession>A0AB34QPM1</accession>
<name>A0AB34QPM1_BACPU</name>
<comment type="caution">
    <text evidence="1">The sequence shown here is derived from an EMBL/GenBank/DDBJ whole genome shotgun (WGS) entry which is preliminary data.</text>
</comment>
<sequence>MELYNEVIPKSKLHTYSFDTEIYDSDEIVEDIIYLVSEEGS</sequence>
<dbReference type="AlphaFoldDB" id="A0AB34QPM1"/>
<gene>
    <name evidence="1" type="ORF">B4127_1487</name>
</gene>
<proteinExistence type="predicted"/>
<dbReference type="Proteomes" id="UP000031978">
    <property type="component" value="Unassembled WGS sequence"/>
</dbReference>
<evidence type="ECO:0000313" key="2">
    <source>
        <dbReference type="Proteomes" id="UP000031978"/>
    </source>
</evidence>
<organism evidence="1 2">
    <name type="scientific">Bacillus pumilus</name>
    <name type="common">Bacillus mesentericus</name>
    <dbReference type="NCBI Taxonomy" id="1408"/>
    <lineage>
        <taxon>Bacteria</taxon>
        <taxon>Bacillati</taxon>
        <taxon>Bacillota</taxon>
        <taxon>Bacilli</taxon>
        <taxon>Bacillales</taxon>
        <taxon>Bacillaceae</taxon>
        <taxon>Bacillus</taxon>
    </lineage>
</organism>